<evidence type="ECO:0000256" key="5">
    <source>
        <dbReference type="ARBA" id="ARBA00022908"/>
    </source>
</evidence>
<evidence type="ECO:0000256" key="9">
    <source>
        <dbReference type="SAM" id="MobiDB-lite"/>
    </source>
</evidence>
<organism evidence="11">
    <name type="scientific">hydrothermal vent metagenome</name>
    <dbReference type="NCBI Taxonomy" id="652676"/>
    <lineage>
        <taxon>unclassified sequences</taxon>
        <taxon>metagenomes</taxon>
        <taxon>ecological metagenomes</taxon>
    </lineage>
</organism>
<comment type="subcellular location">
    <subcellularLocation>
        <location evidence="1">Cytoplasm</location>
    </subcellularLocation>
</comment>
<evidence type="ECO:0000256" key="2">
    <source>
        <dbReference type="ARBA" id="ARBA00022490"/>
    </source>
</evidence>
<proteinExistence type="predicted"/>
<keyword evidence="6" id="KW-0238">DNA-binding</keyword>
<dbReference type="GO" id="GO:0006310">
    <property type="term" value="P:DNA recombination"/>
    <property type="evidence" value="ECO:0007669"/>
    <property type="project" value="UniProtKB-KW"/>
</dbReference>
<dbReference type="PROSITE" id="PS51900">
    <property type="entry name" value="CB"/>
    <property type="match status" value="1"/>
</dbReference>
<keyword evidence="3" id="KW-0132">Cell division</keyword>
<dbReference type="PANTHER" id="PTHR30349:SF77">
    <property type="entry name" value="TYROSINE RECOMBINASE XERC"/>
    <property type="match status" value="1"/>
</dbReference>
<dbReference type="GO" id="GO:0007059">
    <property type="term" value="P:chromosome segregation"/>
    <property type="evidence" value="ECO:0007669"/>
    <property type="project" value="UniProtKB-KW"/>
</dbReference>
<accession>A0A3B0X706</accession>
<dbReference type="PANTHER" id="PTHR30349">
    <property type="entry name" value="PHAGE INTEGRASE-RELATED"/>
    <property type="match status" value="1"/>
</dbReference>
<reference evidence="11" key="1">
    <citation type="submission" date="2018-06" db="EMBL/GenBank/DDBJ databases">
        <authorList>
            <person name="Zhirakovskaya E."/>
        </authorList>
    </citation>
    <scope>NUCLEOTIDE SEQUENCE</scope>
</reference>
<dbReference type="GO" id="GO:0005737">
    <property type="term" value="C:cytoplasm"/>
    <property type="evidence" value="ECO:0007669"/>
    <property type="project" value="UniProtKB-SubCell"/>
</dbReference>
<protein>
    <submittedName>
        <fullName evidence="11">Site specific recombinase, phage integrase</fullName>
    </submittedName>
</protein>
<feature type="compositionally biased region" description="Basic and acidic residues" evidence="9">
    <location>
        <begin position="395"/>
        <end position="406"/>
    </location>
</feature>
<dbReference type="InterPro" id="IPR011010">
    <property type="entry name" value="DNA_brk_join_enz"/>
</dbReference>
<dbReference type="GO" id="GO:0051301">
    <property type="term" value="P:cell division"/>
    <property type="evidence" value="ECO:0007669"/>
    <property type="project" value="UniProtKB-KW"/>
</dbReference>
<sequence length="417" mass="48793">MNPKRTAPAAIIDNLNYIENPFKQKYFSTDRYLPTKLPGSEIDLEYVLKFLYSYNGSTATFNSYRRDLERLLQWCWRIEKTSLLNLKREHIEDFIHFCFNPPKAWIGIKNVARFKNIDAQRLPNCDWRPFVVSVTKSERSNNKVADTKAFYPSQAAIKATFTAISSFYEYLIQENLVESNPVALIKQKSKFIRKDQLKPIVRRISTLQWDYVVETAELMASENPGEHERTLFIMNCLFAMYLRISELVADERSTPIMCHFRKDNDSNWWFDVTGKGNKNRSITVCDDMLNSLKRYRKYLGLSELPHINEQIPLISKTKGKGSITSTRQIRSIVQRCFDATYERMKADGLKADAIELKTATVHWLRHTGISEDVKFRPREHVRDDAGHASMATTDRYIDSDLRERHESGRKKRIKDIY</sequence>
<dbReference type="CDD" id="cd00397">
    <property type="entry name" value="DNA_BRE_C"/>
    <property type="match status" value="1"/>
</dbReference>
<dbReference type="Gene3D" id="1.10.150.130">
    <property type="match status" value="1"/>
</dbReference>
<dbReference type="InterPro" id="IPR044068">
    <property type="entry name" value="CB"/>
</dbReference>
<dbReference type="InterPro" id="IPR013762">
    <property type="entry name" value="Integrase-like_cat_sf"/>
</dbReference>
<feature type="region of interest" description="Disordered" evidence="9">
    <location>
        <begin position="394"/>
        <end position="417"/>
    </location>
</feature>
<evidence type="ECO:0000256" key="6">
    <source>
        <dbReference type="ARBA" id="ARBA00023125"/>
    </source>
</evidence>
<feature type="domain" description="Core-binding (CB)" evidence="10">
    <location>
        <begin position="41"/>
        <end position="172"/>
    </location>
</feature>
<name>A0A3B0X706_9ZZZZ</name>
<dbReference type="GO" id="GO:0003677">
    <property type="term" value="F:DNA binding"/>
    <property type="evidence" value="ECO:0007669"/>
    <property type="project" value="UniProtKB-KW"/>
</dbReference>
<keyword evidence="8" id="KW-0131">Cell cycle</keyword>
<evidence type="ECO:0000259" key="10">
    <source>
        <dbReference type="PROSITE" id="PS51900"/>
    </source>
</evidence>
<dbReference type="AlphaFoldDB" id="A0A3B0X706"/>
<evidence type="ECO:0000256" key="8">
    <source>
        <dbReference type="ARBA" id="ARBA00023306"/>
    </source>
</evidence>
<keyword evidence="7" id="KW-0233">DNA recombination</keyword>
<evidence type="ECO:0000313" key="11">
    <source>
        <dbReference type="EMBL" id="VAW51704.1"/>
    </source>
</evidence>
<feature type="compositionally biased region" description="Basic residues" evidence="9">
    <location>
        <begin position="407"/>
        <end position="417"/>
    </location>
</feature>
<dbReference type="SUPFAM" id="SSF56349">
    <property type="entry name" value="DNA breaking-rejoining enzymes"/>
    <property type="match status" value="1"/>
</dbReference>
<gene>
    <name evidence="11" type="ORF">MNBD_GAMMA05-17</name>
</gene>
<keyword evidence="2" id="KW-0963">Cytoplasm</keyword>
<dbReference type="InterPro" id="IPR050090">
    <property type="entry name" value="Tyrosine_recombinase_XerCD"/>
</dbReference>
<dbReference type="EMBL" id="UOFE01000022">
    <property type="protein sequence ID" value="VAW51704.1"/>
    <property type="molecule type" value="Genomic_DNA"/>
</dbReference>
<evidence type="ECO:0000256" key="7">
    <source>
        <dbReference type="ARBA" id="ARBA00023172"/>
    </source>
</evidence>
<keyword evidence="5" id="KW-0229">DNA integration</keyword>
<evidence type="ECO:0000256" key="1">
    <source>
        <dbReference type="ARBA" id="ARBA00004496"/>
    </source>
</evidence>
<keyword evidence="4" id="KW-0159">Chromosome partition</keyword>
<evidence type="ECO:0000256" key="4">
    <source>
        <dbReference type="ARBA" id="ARBA00022829"/>
    </source>
</evidence>
<dbReference type="InterPro" id="IPR010998">
    <property type="entry name" value="Integrase_recombinase_N"/>
</dbReference>
<dbReference type="Gene3D" id="1.10.443.10">
    <property type="entry name" value="Intergrase catalytic core"/>
    <property type="match status" value="1"/>
</dbReference>
<evidence type="ECO:0000256" key="3">
    <source>
        <dbReference type="ARBA" id="ARBA00022618"/>
    </source>
</evidence>
<dbReference type="GO" id="GO:0015074">
    <property type="term" value="P:DNA integration"/>
    <property type="evidence" value="ECO:0007669"/>
    <property type="project" value="UniProtKB-KW"/>
</dbReference>